<dbReference type="EMBL" id="UYRR01031063">
    <property type="protein sequence ID" value="VDK44899.1"/>
    <property type="molecule type" value="Genomic_DNA"/>
</dbReference>
<evidence type="ECO:0000313" key="5">
    <source>
        <dbReference type="WBParaSite" id="ASIM_0001189801-mRNA-1"/>
    </source>
</evidence>
<dbReference type="WBParaSite" id="ASIM_0001189801-mRNA-1">
    <property type="protein sequence ID" value="ASIM_0001189801-mRNA-1"/>
    <property type="gene ID" value="ASIM_0001189801"/>
</dbReference>
<evidence type="ECO:0000313" key="3">
    <source>
        <dbReference type="EMBL" id="VDK44899.1"/>
    </source>
</evidence>
<dbReference type="GO" id="GO:0043015">
    <property type="term" value="F:gamma-tubulin binding"/>
    <property type="evidence" value="ECO:0007669"/>
    <property type="project" value="TreeGrafter"/>
</dbReference>
<sequence>MAQMINERASTSTDCPPTPAPTMVTSEMRQLADNMYDKVANYLQGQIEGTIAEYKLLEDMNTVTGQRYEDMKCVASGVAAKLTQLNEKCASLETVGFHCLLESEAKMKHYVRICNKLMKLMRVRDGWRKRQLYSINMLPHWVAFYHSNNRQNYVVYSSRVVDLMELFVRFESIVTVAIRCFIPSDSPRIHLFSHFSFIALLTSVI</sequence>
<dbReference type="Proteomes" id="UP000267096">
    <property type="component" value="Unassembled WGS sequence"/>
</dbReference>
<dbReference type="GO" id="GO:0099078">
    <property type="term" value="C:BORC complex"/>
    <property type="evidence" value="ECO:0007669"/>
    <property type="project" value="TreeGrafter"/>
</dbReference>
<evidence type="ECO:0000256" key="2">
    <source>
        <dbReference type="SAM" id="MobiDB-lite"/>
    </source>
</evidence>
<evidence type="ECO:0000256" key="1">
    <source>
        <dbReference type="ARBA" id="ARBA00008468"/>
    </source>
</evidence>
<dbReference type="PANTHER" id="PTHR46479">
    <property type="entry name" value="BIOGENESIS OF LYSOSOME-RELATED ORGANELLES COMPLEX 1 SUBUNIT 2"/>
    <property type="match status" value="1"/>
</dbReference>
<organism evidence="5">
    <name type="scientific">Anisakis simplex</name>
    <name type="common">Herring worm</name>
    <dbReference type="NCBI Taxonomy" id="6269"/>
    <lineage>
        <taxon>Eukaryota</taxon>
        <taxon>Metazoa</taxon>
        <taxon>Ecdysozoa</taxon>
        <taxon>Nematoda</taxon>
        <taxon>Chromadorea</taxon>
        <taxon>Rhabditida</taxon>
        <taxon>Spirurina</taxon>
        <taxon>Ascaridomorpha</taxon>
        <taxon>Ascaridoidea</taxon>
        <taxon>Anisakidae</taxon>
        <taxon>Anisakis</taxon>
        <taxon>Anisakis simplex complex</taxon>
    </lineage>
</organism>
<reference evidence="3 4" key="2">
    <citation type="submission" date="2018-11" db="EMBL/GenBank/DDBJ databases">
        <authorList>
            <consortium name="Pathogen Informatics"/>
        </authorList>
    </citation>
    <scope>NUCLEOTIDE SEQUENCE [LARGE SCALE GENOMIC DNA]</scope>
</reference>
<protein>
    <submittedName>
        <fullName evidence="5">Biogenesis of lysosome-related organelles complex 1 subunit 2</fullName>
    </submittedName>
</protein>
<dbReference type="GO" id="GO:0031083">
    <property type="term" value="C:BLOC-1 complex"/>
    <property type="evidence" value="ECO:0007669"/>
    <property type="project" value="TreeGrafter"/>
</dbReference>
<dbReference type="AlphaFoldDB" id="A0A0M3JUN1"/>
<name>A0A0M3JUN1_ANISI</name>
<dbReference type="GO" id="GO:0032418">
    <property type="term" value="P:lysosome localization"/>
    <property type="evidence" value="ECO:0007669"/>
    <property type="project" value="TreeGrafter"/>
</dbReference>
<dbReference type="GO" id="GO:0016197">
    <property type="term" value="P:endosomal transport"/>
    <property type="evidence" value="ECO:0007669"/>
    <property type="project" value="TreeGrafter"/>
</dbReference>
<dbReference type="Pfam" id="PF10046">
    <property type="entry name" value="BLOC1_2"/>
    <property type="match status" value="1"/>
</dbReference>
<accession>A0A0M3JUN1</accession>
<dbReference type="OrthoDB" id="244061at2759"/>
<comment type="similarity">
    <text evidence="1">Belongs to the BLOC1S2 family.</text>
</comment>
<dbReference type="GO" id="GO:0000930">
    <property type="term" value="C:gamma-tubulin complex"/>
    <property type="evidence" value="ECO:0007669"/>
    <property type="project" value="TreeGrafter"/>
</dbReference>
<feature type="region of interest" description="Disordered" evidence="2">
    <location>
        <begin position="1"/>
        <end position="21"/>
    </location>
</feature>
<dbReference type="InterPro" id="IPR019269">
    <property type="entry name" value="BLOC1_su2"/>
</dbReference>
<reference evidence="5" key="1">
    <citation type="submission" date="2016-04" db="UniProtKB">
        <authorList>
            <consortium name="WormBaseParasite"/>
        </authorList>
    </citation>
    <scope>IDENTIFICATION</scope>
</reference>
<proteinExistence type="inferred from homology"/>
<keyword evidence="4" id="KW-1185">Reference proteome</keyword>
<gene>
    <name evidence="3" type="ORF">ASIM_LOCUS11364</name>
</gene>
<evidence type="ECO:0000313" key="4">
    <source>
        <dbReference type="Proteomes" id="UP000267096"/>
    </source>
</evidence>
<dbReference type="PANTHER" id="PTHR46479:SF1">
    <property type="entry name" value="BIOGENESIS OF LYSOSOME-RELATED ORGANELLES COMPLEX 1 SUBUNIT 2"/>
    <property type="match status" value="1"/>
</dbReference>